<organism evidence="3 4">
    <name type="scientific">Armatimonas rosea</name>
    <dbReference type="NCBI Taxonomy" id="685828"/>
    <lineage>
        <taxon>Bacteria</taxon>
        <taxon>Bacillati</taxon>
        <taxon>Armatimonadota</taxon>
        <taxon>Armatimonadia</taxon>
        <taxon>Armatimonadales</taxon>
        <taxon>Armatimonadaceae</taxon>
        <taxon>Armatimonas</taxon>
    </lineage>
</organism>
<proteinExistence type="predicted"/>
<name>A0A7W9SUG9_ARMRO</name>
<feature type="chain" id="PRO_5031213749" evidence="1">
    <location>
        <begin position="23"/>
        <end position="432"/>
    </location>
</feature>
<dbReference type="Pfam" id="PF22807">
    <property type="entry name" value="TrAA12"/>
    <property type="match status" value="2"/>
</dbReference>
<evidence type="ECO:0000313" key="3">
    <source>
        <dbReference type="EMBL" id="MBB6052449.1"/>
    </source>
</evidence>
<evidence type="ECO:0000256" key="1">
    <source>
        <dbReference type="SAM" id="SignalP"/>
    </source>
</evidence>
<dbReference type="InterPro" id="IPR011041">
    <property type="entry name" value="Quinoprot_gluc/sorb_DH_b-prop"/>
</dbReference>
<feature type="signal peptide" evidence="1">
    <location>
        <begin position="1"/>
        <end position="22"/>
    </location>
</feature>
<comment type="caution">
    <text evidence="3">The sequence shown here is derived from an EMBL/GenBank/DDBJ whole genome shotgun (WGS) entry which is preliminary data.</text>
</comment>
<evidence type="ECO:0000259" key="2">
    <source>
        <dbReference type="Pfam" id="PF22807"/>
    </source>
</evidence>
<dbReference type="PANTHER" id="PTHR33546:SF1">
    <property type="entry name" value="LARGE, MULTIFUNCTIONAL SECRETED PROTEIN"/>
    <property type="match status" value="1"/>
</dbReference>
<dbReference type="EMBL" id="JACHGW010000004">
    <property type="protein sequence ID" value="MBB6052449.1"/>
    <property type="molecule type" value="Genomic_DNA"/>
</dbReference>
<protein>
    <submittedName>
        <fullName evidence="3">Glucose/arabinose dehydrogenase</fullName>
    </submittedName>
</protein>
<keyword evidence="1" id="KW-0732">Signal</keyword>
<dbReference type="InterPro" id="IPR054539">
    <property type="entry name" value="Beta-prop_PDH"/>
</dbReference>
<dbReference type="RefSeq" id="WP_184201509.1">
    <property type="nucleotide sequence ID" value="NZ_JACHGW010000004.1"/>
</dbReference>
<feature type="domain" description="Pyrroloquinoline quinone-dependent pyranose dehydrogenase beta-propeller" evidence="2">
    <location>
        <begin position="320"/>
        <end position="428"/>
    </location>
</feature>
<dbReference type="PANTHER" id="PTHR33546">
    <property type="entry name" value="LARGE, MULTIFUNCTIONAL SECRETED PROTEIN-RELATED"/>
    <property type="match status" value="1"/>
</dbReference>
<dbReference type="SUPFAM" id="SSF50952">
    <property type="entry name" value="Soluble quinoprotein glucose dehydrogenase"/>
    <property type="match status" value="1"/>
</dbReference>
<dbReference type="Proteomes" id="UP000520814">
    <property type="component" value="Unassembled WGS sequence"/>
</dbReference>
<sequence>MVNRSRTFLTAVALVGSAYALAQQSSTLTGKAAFGDFSTDAPGVRRKITVADLPKPFDTPSVDRGPGWAPRPAGALPKAPAGFTVTQYASGFQGPRVIQTAPNGDLFVVESDRGRVQLIRDTDGDGKPDLTLAFATRLKQPFGLAFYPAKNPQWVYVANTDSVVRFPYRVGDLAPRGDAEVVVSDLSGGGRLRGGGHWTRDIAFSKDEKRMFVSIGSLTNVNTENLEEEERRARIFSYTPEGKDRKVYAWGIRNAVGLATNPKDGKLWMSVNERDGLGDMLPSDYISSVKEDAFYGWPWYYLGDNEDPRHAGKRPDLKGKVTVPDVLLQSHSASLDLAFYTGKSFPKSYQGDIFACEHGSWNRARRTGYKVVRVPLKEGKQATGEYEDFLTGFVVDENRVWGRPVGVTVGIDDALYITDDFSGSVWRVAYGK</sequence>
<evidence type="ECO:0000313" key="4">
    <source>
        <dbReference type="Proteomes" id="UP000520814"/>
    </source>
</evidence>
<dbReference type="InterPro" id="IPR011042">
    <property type="entry name" value="6-blade_b-propeller_TolB-like"/>
</dbReference>
<accession>A0A7W9SUG9</accession>
<gene>
    <name evidence="3" type="ORF">HNQ39_004270</name>
</gene>
<feature type="domain" description="Pyrroloquinoline quinone-dependent pyranose dehydrogenase beta-propeller" evidence="2">
    <location>
        <begin position="78"/>
        <end position="277"/>
    </location>
</feature>
<reference evidence="3 4" key="1">
    <citation type="submission" date="2020-08" db="EMBL/GenBank/DDBJ databases">
        <title>Genomic Encyclopedia of Type Strains, Phase IV (KMG-IV): sequencing the most valuable type-strain genomes for metagenomic binning, comparative biology and taxonomic classification.</title>
        <authorList>
            <person name="Goeker M."/>
        </authorList>
    </citation>
    <scope>NUCLEOTIDE SEQUENCE [LARGE SCALE GENOMIC DNA]</scope>
    <source>
        <strain evidence="3 4">DSM 23562</strain>
    </source>
</reference>
<dbReference type="AlphaFoldDB" id="A0A7W9SUG9"/>
<keyword evidence="4" id="KW-1185">Reference proteome</keyword>
<dbReference type="Gene3D" id="2.120.10.30">
    <property type="entry name" value="TolB, C-terminal domain"/>
    <property type="match status" value="1"/>
</dbReference>